<proteinExistence type="predicted"/>
<feature type="transmembrane region" description="Helical" evidence="5">
    <location>
        <begin position="136"/>
        <end position="156"/>
    </location>
</feature>
<keyword evidence="3 5" id="KW-1133">Transmembrane helix</keyword>
<sequence>MQVQSDEIETVRSMFLLRVYILIWFHNLLLLSACAVCWLMFPERVAQLLPSIRMTLFCLMLSIICLGVLHWAEPEFPKEMYMLLTYTFLIAVAVIASGFQFQNRSIAYATLSIVLLFIVLSVSTHRFDNNVEFHRPFVIGSSNLLICLSVIFYYFPGEVGELSVMFGGLLALVASVMCDSQNMLHRIDYESYIPGAICLYLDMMYLFLTLVYFLSTPNSQEVSNVVYKS</sequence>
<feature type="transmembrane region" description="Helical" evidence="5">
    <location>
        <begin position="192"/>
        <end position="214"/>
    </location>
</feature>
<keyword evidence="4 5" id="KW-0472">Membrane</keyword>
<comment type="subcellular location">
    <subcellularLocation>
        <location evidence="1">Membrane</location>
        <topology evidence="1">Multi-pass membrane protein</topology>
    </subcellularLocation>
</comment>
<name>A0A0F7G9L4_9BETA</name>
<feature type="transmembrane region" description="Helical" evidence="5">
    <location>
        <begin position="21"/>
        <end position="41"/>
    </location>
</feature>
<dbReference type="KEGG" id="vg:24284813"/>
<evidence type="ECO:0000256" key="5">
    <source>
        <dbReference type="SAM" id="Phobius"/>
    </source>
</evidence>
<feature type="transmembrane region" description="Helical" evidence="5">
    <location>
        <begin position="162"/>
        <end position="180"/>
    </location>
</feature>
<organism evidence="6 7">
    <name type="scientific">Papiine betaherpesvirus 4</name>
    <dbReference type="NCBI Taxonomy" id="2560624"/>
    <lineage>
        <taxon>Viruses</taxon>
        <taxon>Duplodnaviria</taxon>
        <taxon>Heunggongvirae</taxon>
        <taxon>Peploviricota</taxon>
        <taxon>Herviviricetes</taxon>
        <taxon>Herpesvirales</taxon>
        <taxon>Orthoherpesviridae</taxon>
        <taxon>Betaherpesvirinae</taxon>
        <taxon>Cytomegalovirus</taxon>
        <taxon>Cytomegalovirus papiinebeta4</taxon>
    </lineage>
</organism>
<feature type="transmembrane region" description="Helical" evidence="5">
    <location>
        <begin position="81"/>
        <end position="99"/>
    </location>
</feature>
<evidence type="ECO:0000256" key="1">
    <source>
        <dbReference type="ARBA" id="ARBA00004141"/>
    </source>
</evidence>
<accession>A0A0F7G9L4</accession>
<evidence type="ECO:0000313" key="7">
    <source>
        <dbReference type="Proteomes" id="UP000171701"/>
    </source>
</evidence>
<dbReference type="InterPro" id="IPR006214">
    <property type="entry name" value="Bax_inhibitor_1-related"/>
</dbReference>
<keyword evidence="7" id="KW-1185">Reference proteome</keyword>
<evidence type="ECO:0000256" key="3">
    <source>
        <dbReference type="ARBA" id="ARBA00022989"/>
    </source>
</evidence>
<feature type="transmembrane region" description="Helical" evidence="5">
    <location>
        <begin position="105"/>
        <end position="124"/>
    </location>
</feature>
<dbReference type="Proteomes" id="UP000171701">
    <property type="component" value="Segment"/>
</dbReference>
<evidence type="ECO:0000256" key="4">
    <source>
        <dbReference type="ARBA" id="ARBA00023136"/>
    </source>
</evidence>
<dbReference type="GO" id="GO:0016020">
    <property type="term" value="C:membrane"/>
    <property type="evidence" value="ECO:0007669"/>
    <property type="project" value="UniProtKB-SubCell"/>
</dbReference>
<evidence type="ECO:0000313" key="6">
    <source>
        <dbReference type="EMBL" id="AKG51560.1"/>
    </source>
</evidence>
<protein>
    <submittedName>
        <fullName evidence="6">US21</fullName>
    </submittedName>
</protein>
<dbReference type="OrthoDB" id="13642at10239"/>
<reference evidence="6 7" key="1">
    <citation type="journal article" date="2001" name="Arch. Virol.">
        <title>Isolation and characterization of an endogenous cytomegalovirus (BaCMV) from baboons.</title>
        <authorList>
            <person name="Blewett E.L."/>
            <person name="White G."/>
            <person name="Saliki J.T."/>
            <person name="Eberle R."/>
        </authorList>
    </citation>
    <scope>NUCLEOTIDE SEQUENCE [LARGE SCALE GENOMIC DNA]</scope>
    <source>
        <strain evidence="6">OCOM4-52</strain>
    </source>
</reference>
<reference evidence="6 7" key="2">
    <citation type="journal article" date="2015" name="Genome Announc.">
        <title>Complete Genome Sequences of Mandrillus leucophaeus and Papio ursinus Cytomegaloviruses.</title>
        <authorList>
            <person name="Blewett E.L."/>
            <person name="Sherrod C.J."/>
            <person name="Texier J.R."/>
            <person name="Conrad T.M."/>
            <person name="Dittmer D.P."/>
        </authorList>
    </citation>
    <scope>NUCLEOTIDE SEQUENCE [LARGE SCALE GENOMIC DNA]</scope>
    <source>
        <strain evidence="6">OCOM4-52</strain>
    </source>
</reference>
<feature type="transmembrane region" description="Helical" evidence="5">
    <location>
        <begin position="47"/>
        <end position="69"/>
    </location>
</feature>
<dbReference type="EMBL" id="KR351281">
    <property type="protein sequence ID" value="AKG51560.1"/>
    <property type="molecule type" value="Genomic_DNA"/>
</dbReference>
<dbReference type="Pfam" id="PF01027">
    <property type="entry name" value="Bax1-I"/>
    <property type="match status" value="1"/>
</dbReference>
<evidence type="ECO:0000256" key="2">
    <source>
        <dbReference type="ARBA" id="ARBA00022692"/>
    </source>
</evidence>
<keyword evidence="2 5" id="KW-0812">Transmembrane</keyword>